<dbReference type="EMBL" id="CP032869">
    <property type="protein sequence ID" value="AYL97259.1"/>
    <property type="molecule type" value="Genomic_DNA"/>
</dbReference>
<dbReference type="GO" id="GO:0032259">
    <property type="term" value="P:methylation"/>
    <property type="evidence" value="ECO:0007669"/>
    <property type="project" value="UniProtKB-KW"/>
</dbReference>
<dbReference type="KEGG" id="muh:HYN43_018945"/>
<dbReference type="RefSeq" id="WP_119410832.1">
    <property type="nucleotide sequence ID" value="NZ_CP032869.1"/>
</dbReference>
<reference evidence="2 3" key="1">
    <citation type="submission" date="2018-10" db="EMBL/GenBank/DDBJ databases">
        <title>Genome sequencing of Mucilaginibacter sp. HYN0043.</title>
        <authorList>
            <person name="Kim M."/>
            <person name="Yi H."/>
        </authorList>
    </citation>
    <scope>NUCLEOTIDE SEQUENCE [LARGE SCALE GENOMIC DNA]</scope>
    <source>
        <strain evidence="2 3">HYN0043</strain>
    </source>
</reference>
<dbReference type="InterPro" id="IPR029063">
    <property type="entry name" value="SAM-dependent_MTases_sf"/>
</dbReference>
<protein>
    <submittedName>
        <fullName evidence="2">FkbM family methyltransferase</fullName>
    </submittedName>
</protein>
<dbReference type="SUPFAM" id="SSF53335">
    <property type="entry name" value="S-adenosyl-L-methionine-dependent methyltransferases"/>
    <property type="match status" value="1"/>
</dbReference>
<evidence type="ECO:0000259" key="1">
    <source>
        <dbReference type="Pfam" id="PF05050"/>
    </source>
</evidence>
<proteinExistence type="predicted"/>
<dbReference type="InterPro" id="IPR052514">
    <property type="entry name" value="SAM-dependent_MTase"/>
</dbReference>
<sequence length="297" mass="32903">MQAVKRTIGFILNHPLAKKHRLRAFWRFACWQLQSRLSGSRFIIKPFIGNVKFYAAKGLTGITGNIYTGLHEFTDMAFLLHFLRPEDLFFDIGANVGSYTLLASGHAGASSITLEPVSSTFQILSKNIVLNDLHNQVTLINAGAGAETGEIRFSADQDTRNHVIAANETNKTDTITVRVITVDSLSTAAPPALIKIDVEGFETEVLKGMADTLMAPELKAIIIELNGSGKHYGFNEANIHELLLSHSFKPFTYNPFKRALTQLKTFGSYNTIYCRDIDFVNNRLQHAAAIKIMGQTI</sequence>
<dbReference type="OrthoDB" id="9812600at2"/>
<evidence type="ECO:0000313" key="2">
    <source>
        <dbReference type="EMBL" id="AYL97259.1"/>
    </source>
</evidence>
<dbReference type="Gene3D" id="3.40.50.150">
    <property type="entry name" value="Vaccinia Virus protein VP39"/>
    <property type="match status" value="1"/>
</dbReference>
<name>A0A494VS29_9SPHI</name>
<dbReference type="InterPro" id="IPR006342">
    <property type="entry name" value="FkbM_mtfrase"/>
</dbReference>
<keyword evidence="3" id="KW-1185">Reference proteome</keyword>
<feature type="domain" description="Methyltransferase FkbM" evidence="1">
    <location>
        <begin position="91"/>
        <end position="244"/>
    </location>
</feature>
<dbReference type="Pfam" id="PF05050">
    <property type="entry name" value="Methyltransf_21"/>
    <property type="match status" value="1"/>
</dbReference>
<keyword evidence="2" id="KW-0489">Methyltransferase</keyword>
<keyword evidence="2" id="KW-0808">Transferase</keyword>
<dbReference type="AlphaFoldDB" id="A0A494VS29"/>
<dbReference type="GO" id="GO:0008168">
    <property type="term" value="F:methyltransferase activity"/>
    <property type="evidence" value="ECO:0007669"/>
    <property type="project" value="UniProtKB-KW"/>
</dbReference>
<dbReference type="PANTHER" id="PTHR34203:SF15">
    <property type="entry name" value="SLL1173 PROTEIN"/>
    <property type="match status" value="1"/>
</dbReference>
<accession>A0A494VS29</accession>
<evidence type="ECO:0000313" key="3">
    <source>
        <dbReference type="Proteomes" id="UP000270046"/>
    </source>
</evidence>
<dbReference type="PANTHER" id="PTHR34203">
    <property type="entry name" value="METHYLTRANSFERASE, FKBM FAMILY PROTEIN"/>
    <property type="match status" value="1"/>
</dbReference>
<gene>
    <name evidence="2" type="ORF">HYN43_018945</name>
</gene>
<dbReference type="Proteomes" id="UP000270046">
    <property type="component" value="Chromosome"/>
</dbReference>
<dbReference type="NCBIfam" id="TIGR01444">
    <property type="entry name" value="fkbM_fam"/>
    <property type="match status" value="1"/>
</dbReference>
<organism evidence="2 3">
    <name type="scientific">Mucilaginibacter celer</name>
    <dbReference type="NCBI Taxonomy" id="2305508"/>
    <lineage>
        <taxon>Bacteria</taxon>
        <taxon>Pseudomonadati</taxon>
        <taxon>Bacteroidota</taxon>
        <taxon>Sphingobacteriia</taxon>
        <taxon>Sphingobacteriales</taxon>
        <taxon>Sphingobacteriaceae</taxon>
        <taxon>Mucilaginibacter</taxon>
    </lineage>
</organism>